<reference evidence="2 3" key="1">
    <citation type="submission" date="2018-08" db="EMBL/GenBank/DDBJ databases">
        <title>Aeromicrobium sp. M2KJ-4, whole genome shotgun sequence.</title>
        <authorList>
            <person name="Tuo L."/>
        </authorList>
    </citation>
    <scope>NUCLEOTIDE SEQUENCE [LARGE SCALE GENOMIC DNA]</scope>
    <source>
        <strain evidence="2 3">M2KJ-4</strain>
    </source>
</reference>
<dbReference type="OrthoDB" id="1550598at2"/>
<comment type="caution">
    <text evidence="2">The sequence shown here is derived from an EMBL/GenBank/DDBJ whole genome shotgun (WGS) entry which is preliminary data.</text>
</comment>
<sequence length="258" mass="28638">MPVAVRRLVQFAWLELQSCMFAIAVFAGLLVTHVVPLPIAAYDAMLLWCVAVTLAFKALGLETWREVAVIVAFHLLGLGLELFKVSVGSWSYPGDGLTKVAGVPLYSGFMYAAVGSYICQAWRRFDLRVTRYPAVPTTLVAVAIYANFFTHHWIVDLRVPLAVVGLVVLRRSVVHFSVGGARLRMPLALSFVLIGLFLWIAENLATYLGAWRYPDQIDVWQSVHASKIGAWALLVTMSFVLVATVKAQEGRLYHRSDD</sequence>
<dbReference type="AlphaFoldDB" id="A0A371PB76"/>
<keyword evidence="1" id="KW-1133">Transmembrane helix</keyword>
<protein>
    <submittedName>
        <fullName evidence="2">DUF817 domain-containing protein</fullName>
    </submittedName>
</protein>
<feature type="transmembrane region" description="Helical" evidence="1">
    <location>
        <begin position="187"/>
        <end position="208"/>
    </location>
</feature>
<gene>
    <name evidence="2" type="ORF">DX116_06295</name>
</gene>
<keyword evidence="1" id="KW-0812">Transmembrane</keyword>
<dbReference type="InterPro" id="IPR008535">
    <property type="entry name" value="DUF817"/>
</dbReference>
<dbReference type="EMBL" id="QUBR01000001">
    <property type="protein sequence ID" value="REK73179.1"/>
    <property type="molecule type" value="Genomic_DNA"/>
</dbReference>
<proteinExistence type="predicted"/>
<feature type="transmembrane region" description="Helical" evidence="1">
    <location>
        <begin position="134"/>
        <end position="155"/>
    </location>
</feature>
<dbReference type="PIRSF" id="PIRSF009141">
    <property type="entry name" value="UCP009141"/>
    <property type="match status" value="1"/>
</dbReference>
<evidence type="ECO:0000313" key="2">
    <source>
        <dbReference type="EMBL" id="REK73179.1"/>
    </source>
</evidence>
<feature type="transmembrane region" description="Helical" evidence="1">
    <location>
        <begin position="161"/>
        <end position="180"/>
    </location>
</feature>
<feature type="transmembrane region" description="Helical" evidence="1">
    <location>
        <begin position="103"/>
        <end position="122"/>
    </location>
</feature>
<evidence type="ECO:0000256" key="1">
    <source>
        <dbReference type="SAM" id="Phobius"/>
    </source>
</evidence>
<keyword evidence="3" id="KW-1185">Reference proteome</keyword>
<feature type="transmembrane region" description="Helical" evidence="1">
    <location>
        <begin position="67"/>
        <end position="83"/>
    </location>
</feature>
<accession>A0A371PB76</accession>
<organism evidence="2 3">
    <name type="scientific">Aeromicrobium endophyticum</name>
    <dbReference type="NCBI Taxonomy" id="2292704"/>
    <lineage>
        <taxon>Bacteria</taxon>
        <taxon>Bacillati</taxon>
        <taxon>Actinomycetota</taxon>
        <taxon>Actinomycetes</taxon>
        <taxon>Propionibacteriales</taxon>
        <taxon>Nocardioidaceae</taxon>
        <taxon>Aeromicrobium</taxon>
    </lineage>
</organism>
<keyword evidence="1" id="KW-0472">Membrane</keyword>
<dbReference type="Pfam" id="PF05675">
    <property type="entry name" value="DUF817"/>
    <property type="match status" value="1"/>
</dbReference>
<dbReference type="Proteomes" id="UP000265581">
    <property type="component" value="Unassembled WGS sequence"/>
</dbReference>
<feature type="transmembrane region" description="Helical" evidence="1">
    <location>
        <begin position="39"/>
        <end position="60"/>
    </location>
</feature>
<evidence type="ECO:0000313" key="3">
    <source>
        <dbReference type="Proteomes" id="UP000265581"/>
    </source>
</evidence>
<name>A0A371PB76_9ACTN</name>
<feature type="transmembrane region" description="Helical" evidence="1">
    <location>
        <begin position="228"/>
        <end position="245"/>
    </location>
</feature>
<feature type="transmembrane region" description="Helical" evidence="1">
    <location>
        <begin position="12"/>
        <end position="33"/>
    </location>
</feature>